<keyword evidence="2" id="KW-0472">Membrane</keyword>
<gene>
    <name evidence="4" type="ORF">WN71_035255</name>
</gene>
<feature type="transmembrane region" description="Helical" evidence="2">
    <location>
        <begin position="126"/>
        <end position="147"/>
    </location>
</feature>
<name>A0A1J4NPN8_9ACTN</name>
<dbReference type="RefSeq" id="WP_046587149.1">
    <property type="nucleotide sequence ID" value="NZ_LAVA02000111.1"/>
</dbReference>
<feature type="compositionally biased region" description="Low complexity" evidence="1">
    <location>
        <begin position="291"/>
        <end position="330"/>
    </location>
</feature>
<feature type="domain" description="DUF5667" evidence="3">
    <location>
        <begin position="151"/>
        <end position="268"/>
    </location>
</feature>
<dbReference type="EMBL" id="LAVA02000111">
    <property type="protein sequence ID" value="OIJ63229.1"/>
    <property type="molecule type" value="Genomic_DNA"/>
</dbReference>
<comment type="caution">
    <text evidence="4">The sequence shown here is derived from an EMBL/GenBank/DDBJ whole genome shotgun (WGS) entry which is preliminary data.</text>
</comment>
<reference evidence="4" key="1">
    <citation type="submission" date="2016-10" db="EMBL/GenBank/DDBJ databases">
        <title>Genome sequence of Streptomyces mangrovisoli MUSC 149.</title>
        <authorList>
            <person name="Lee L.-H."/>
            <person name="Ser H.-L."/>
        </authorList>
    </citation>
    <scope>NUCLEOTIDE SEQUENCE [LARGE SCALE GENOMIC DNA]</scope>
    <source>
        <strain evidence="4">MUSC 149</strain>
    </source>
</reference>
<feature type="compositionally biased region" description="Gly residues" evidence="1">
    <location>
        <begin position="352"/>
        <end position="365"/>
    </location>
</feature>
<evidence type="ECO:0000259" key="3">
    <source>
        <dbReference type="Pfam" id="PF18915"/>
    </source>
</evidence>
<feature type="compositionally biased region" description="Low complexity" evidence="1">
    <location>
        <begin position="340"/>
        <end position="351"/>
    </location>
</feature>
<dbReference type="AlphaFoldDB" id="A0A1J4NPN8"/>
<proteinExistence type="predicted"/>
<keyword evidence="2" id="KW-0812">Transmembrane</keyword>
<keyword evidence="5" id="KW-1185">Reference proteome</keyword>
<dbReference type="Proteomes" id="UP000034196">
    <property type="component" value="Unassembled WGS sequence"/>
</dbReference>
<feature type="region of interest" description="Disordered" evidence="1">
    <location>
        <begin position="95"/>
        <end position="122"/>
    </location>
</feature>
<keyword evidence="2" id="KW-1133">Transmembrane helix</keyword>
<feature type="region of interest" description="Disordered" evidence="1">
    <location>
        <begin position="13"/>
        <end position="65"/>
    </location>
</feature>
<evidence type="ECO:0000256" key="2">
    <source>
        <dbReference type="SAM" id="Phobius"/>
    </source>
</evidence>
<dbReference type="InterPro" id="IPR043725">
    <property type="entry name" value="DUF5667"/>
</dbReference>
<feature type="region of interest" description="Disordered" evidence="1">
    <location>
        <begin position="291"/>
        <end position="408"/>
    </location>
</feature>
<accession>A0A1J4NPN8</accession>
<feature type="compositionally biased region" description="Low complexity" evidence="1">
    <location>
        <begin position="366"/>
        <end position="383"/>
    </location>
</feature>
<dbReference type="OrthoDB" id="3402808at2"/>
<evidence type="ECO:0000256" key="1">
    <source>
        <dbReference type="SAM" id="MobiDB-lite"/>
    </source>
</evidence>
<evidence type="ECO:0000313" key="5">
    <source>
        <dbReference type="Proteomes" id="UP000034196"/>
    </source>
</evidence>
<dbReference type="Pfam" id="PF18915">
    <property type="entry name" value="DUF5667"/>
    <property type="match status" value="1"/>
</dbReference>
<evidence type="ECO:0000313" key="4">
    <source>
        <dbReference type="EMBL" id="OIJ63229.1"/>
    </source>
</evidence>
<sequence length="408" mass="42180">MIANVSAHRRANAFAQALEEQSDRGPAAEQSEGSPPAPAAADQTEQGRLLALATSLAQRPRPELDPEVKVVQRAQLVAAMEAMLQEGAIGGEAADTALPGQRSHRRSGQRSSGLGKLRPRSRLTKGLAAGGLSVGVAASAFGGVAAASSDALPGDSLYGLKRGIEDFKLNYLSDGEDERGRTYLDQASTRLNEARRLMERGRGGQLDHESISEIRRTLSGMQHDVTEGHRLLHEAYERDPNSLGPIQALSAFSQSHREAWGTLRDQLPVQLGDVSRQVSSVFDAIDQEVAPLQSLLPPQQPTQGGSTNDRDTGSTPSSSSSAGHRSTAPSGDATSGSHGTGSDNPSSSAGSAGDGLLGGNTGGLLGQQPKDSASATPSATSSSEPDVTLPPLLPGLLPGLGIDSDDAS</sequence>
<dbReference type="STRING" id="1428628.WN71_035255"/>
<protein>
    <recommendedName>
        <fullName evidence="3">DUF5667 domain-containing protein</fullName>
    </recommendedName>
</protein>
<organism evidence="4 5">
    <name type="scientific">Streptomyces mangrovisoli</name>
    <dbReference type="NCBI Taxonomy" id="1428628"/>
    <lineage>
        <taxon>Bacteria</taxon>
        <taxon>Bacillati</taxon>
        <taxon>Actinomycetota</taxon>
        <taxon>Actinomycetes</taxon>
        <taxon>Kitasatosporales</taxon>
        <taxon>Streptomycetaceae</taxon>
        <taxon>Streptomyces</taxon>
    </lineage>
</organism>